<evidence type="ECO:0000256" key="3">
    <source>
        <dbReference type="SAM" id="Phobius"/>
    </source>
</evidence>
<name>A0ABD6CL86_9EURY</name>
<feature type="domain" description="DUF4349" evidence="4">
    <location>
        <begin position="83"/>
        <end position="298"/>
    </location>
</feature>
<dbReference type="Proteomes" id="UP001597085">
    <property type="component" value="Unassembled WGS sequence"/>
</dbReference>
<keyword evidence="3" id="KW-0812">Transmembrane</keyword>
<reference evidence="5 6" key="1">
    <citation type="journal article" date="2019" name="Int. J. Syst. Evol. Microbiol.">
        <title>The Global Catalogue of Microorganisms (GCM) 10K type strain sequencing project: providing services to taxonomists for standard genome sequencing and annotation.</title>
        <authorList>
            <consortium name="The Broad Institute Genomics Platform"/>
            <consortium name="The Broad Institute Genome Sequencing Center for Infectious Disease"/>
            <person name="Wu L."/>
            <person name="Ma J."/>
        </authorList>
    </citation>
    <scope>NUCLEOTIDE SEQUENCE [LARGE SCALE GENOMIC DNA]</scope>
    <source>
        <strain evidence="5 6">CGMCC 1.12121</strain>
    </source>
</reference>
<gene>
    <name evidence="5" type="ORF">ACFSBX_07650</name>
</gene>
<evidence type="ECO:0000256" key="2">
    <source>
        <dbReference type="SAM" id="MobiDB-lite"/>
    </source>
</evidence>
<organism evidence="5 6">
    <name type="scientific">Halobellus rarus</name>
    <dbReference type="NCBI Taxonomy" id="1126237"/>
    <lineage>
        <taxon>Archaea</taxon>
        <taxon>Methanobacteriati</taxon>
        <taxon>Methanobacteriota</taxon>
        <taxon>Stenosarchaea group</taxon>
        <taxon>Halobacteria</taxon>
        <taxon>Halobacteriales</taxon>
        <taxon>Haloferacaceae</taxon>
        <taxon>Halobellus</taxon>
    </lineage>
</organism>
<protein>
    <submittedName>
        <fullName evidence="5">DUF4349 domain-containing protein</fullName>
    </submittedName>
</protein>
<dbReference type="InterPro" id="IPR025645">
    <property type="entry name" value="DUF4349"/>
</dbReference>
<keyword evidence="1" id="KW-0175">Coiled coil</keyword>
<dbReference type="AlphaFoldDB" id="A0ABD6CL86"/>
<feature type="coiled-coil region" evidence="1">
    <location>
        <begin position="165"/>
        <end position="229"/>
    </location>
</feature>
<evidence type="ECO:0000256" key="1">
    <source>
        <dbReference type="SAM" id="Coils"/>
    </source>
</evidence>
<keyword evidence="3" id="KW-1133">Transmembrane helix</keyword>
<proteinExistence type="predicted"/>
<evidence type="ECO:0000313" key="6">
    <source>
        <dbReference type="Proteomes" id="UP001597085"/>
    </source>
</evidence>
<feature type="transmembrane region" description="Helical" evidence="3">
    <location>
        <begin position="281"/>
        <end position="303"/>
    </location>
</feature>
<comment type="caution">
    <text evidence="5">The sequence shown here is derived from an EMBL/GenBank/DDBJ whole genome shotgun (WGS) entry which is preliminary data.</text>
</comment>
<keyword evidence="6" id="KW-1185">Reference proteome</keyword>
<dbReference type="PROSITE" id="PS51257">
    <property type="entry name" value="PROKAR_LIPOPROTEIN"/>
    <property type="match status" value="1"/>
</dbReference>
<evidence type="ECO:0000313" key="5">
    <source>
        <dbReference type="EMBL" id="MFD1598831.1"/>
    </source>
</evidence>
<sequence length="313" mass="33668">MVSRRTLGLLAVAALVTLAGCGATGSGGDGGAAGGYEQATGVEADRAQEATPAPTGEPREQASDGGSGGAGDASGDVVNTDERAIIRTGTVAVEVDDYESAQSALTSTVEGYGGYVSDSRQDRRQIGNDTWVRGELVLRVPSEHFDALVNDTRGLGEVQTVEVNSRDVTDQLVDIEARLENLRAERDRLRELYDQANTTEDVLAVQRELSDVQGEIERLEARQQSLENQVAYSTLTVRLEEPRPTPNRVAPDRWYDTPVLLAFMQSVDGVVVVARAFVVGFAYALPYLLAFALPVVVVGAVLWRVARRFRASE</sequence>
<keyword evidence="3" id="KW-0472">Membrane</keyword>
<accession>A0ABD6CL86</accession>
<feature type="region of interest" description="Disordered" evidence="2">
    <location>
        <begin position="46"/>
        <end position="81"/>
    </location>
</feature>
<dbReference type="Gene3D" id="1.10.287.1490">
    <property type="match status" value="1"/>
</dbReference>
<evidence type="ECO:0000259" key="4">
    <source>
        <dbReference type="Pfam" id="PF14257"/>
    </source>
</evidence>
<dbReference type="RefSeq" id="WP_256420367.1">
    <property type="nucleotide sequence ID" value="NZ_JANHDI010000002.1"/>
</dbReference>
<dbReference type="EMBL" id="JBHUDK010000006">
    <property type="protein sequence ID" value="MFD1598831.1"/>
    <property type="molecule type" value="Genomic_DNA"/>
</dbReference>
<dbReference type="Pfam" id="PF14257">
    <property type="entry name" value="DUF4349"/>
    <property type="match status" value="1"/>
</dbReference>